<sequence length="61" mass="7101">PSHPHPPPHKKKRERKETWYRDSQLSDFKQRVCLPSALHFSPVHLTTESPAEPEPVVPPNR</sequence>
<dbReference type="EMBL" id="OX596091">
    <property type="protein sequence ID" value="CAN0555368.1"/>
    <property type="molecule type" value="Genomic_DNA"/>
</dbReference>
<feature type="non-terminal residue" evidence="1">
    <location>
        <position position="1"/>
    </location>
</feature>
<evidence type="ECO:0000313" key="1">
    <source>
        <dbReference type="EMBL" id="CAN0555368.1"/>
    </source>
</evidence>
<reference evidence="1" key="1">
    <citation type="submission" date="2023-05" db="EMBL/GenBank/DDBJ databases">
        <authorList>
            <consortium name="ELIXIR-Norway"/>
        </authorList>
    </citation>
    <scope>NUCLEOTIDE SEQUENCE</scope>
</reference>
<organism evidence="1 2">
    <name type="scientific">Rangifer tarandus platyrhynchus</name>
    <name type="common">Svalbard reindeer</name>
    <dbReference type="NCBI Taxonomy" id="3082113"/>
    <lineage>
        <taxon>Eukaryota</taxon>
        <taxon>Metazoa</taxon>
        <taxon>Chordata</taxon>
        <taxon>Craniata</taxon>
        <taxon>Vertebrata</taxon>
        <taxon>Euteleostomi</taxon>
        <taxon>Mammalia</taxon>
        <taxon>Eutheria</taxon>
        <taxon>Laurasiatheria</taxon>
        <taxon>Artiodactyla</taxon>
        <taxon>Ruminantia</taxon>
        <taxon>Pecora</taxon>
        <taxon>Cervidae</taxon>
        <taxon>Odocoileinae</taxon>
        <taxon>Rangifer</taxon>
    </lineage>
</organism>
<gene>
    <name evidence="1" type="ORF">MRATA1EN22A_LOCUS26818</name>
</gene>
<dbReference type="Proteomes" id="UP001162501">
    <property type="component" value="Chromosome 7"/>
</dbReference>
<reference evidence="1" key="2">
    <citation type="submission" date="2025-03" db="EMBL/GenBank/DDBJ databases">
        <authorList>
            <consortium name="ELIXIR-Norway"/>
            <consortium name="Elixir Norway"/>
        </authorList>
    </citation>
    <scope>NUCLEOTIDE SEQUENCE</scope>
</reference>
<accession>A0AC60A4I7</accession>
<feature type="non-terminal residue" evidence="1">
    <location>
        <position position="61"/>
    </location>
</feature>
<evidence type="ECO:0000313" key="2">
    <source>
        <dbReference type="Proteomes" id="UP001162501"/>
    </source>
</evidence>
<protein>
    <submittedName>
        <fullName evidence="1">Uncharacterized protein</fullName>
    </submittedName>
</protein>
<proteinExistence type="predicted"/>
<name>A0AC60A4I7_RANTA</name>